<name>A0A9D4S6K1_DREPO</name>
<accession>A0A9D4S6K1</accession>
<organism evidence="1 2">
    <name type="scientific">Dreissena polymorpha</name>
    <name type="common">Zebra mussel</name>
    <name type="synonym">Mytilus polymorpha</name>
    <dbReference type="NCBI Taxonomy" id="45954"/>
    <lineage>
        <taxon>Eukaryota</taxon>
        <taxon>Metazoa</taxon>
        <taxon>Spiralia</taxon>
        <taxon>Lophotrochozoa</taxon>
        <taxon>Mollusca</taxon>
        <taxon>Bivalvia</taxon>
        <taxon>Autobranchia</taxon>
        <taxon>Heteroconchia</taxon>
        <taxon>Euheterodonta</taxon>
        <taxon>Imparidentia</taxon>
        <taxon>Neoheterodontei</taxon>
        <taxon>Myida</taxon>
        <taxon>Dreissenoidea</taxon>
        <taxon>Dreissenidae</taxon>
        <taxon>Dreissena</taxon>
    </lineage>
</organism>
<dbReference type="Proteomes" id="UP000828390">
    <property type="component" value="Unassembled WGS sequence"/>
</dbReference>
<dbReference type="AlphaFoldDB" id="A0A9D4S6K1"/>
<comment type="caution">
    <text evidence="1">The sequence shown here is derived from an EMBL/GenBank/DDBJ whole genome shotgun (WGS) entry which is preliminary data.</text>
</comment>
<gene>
    <name evidence="1" type="ORF">DPMN_017638</name>
</gene>
<reference evidence="1" key="1">
    <citation type="journal article" date="2019" name="bioRxiv">
        <title>The Genome of the Zebra Mussel, Dreissena polymorpha: A Resource for Invasive Species Research.</title>
        <authorList>
            <person name="McCartney M.A."/>
            <person name="Auch B."/>
            <person name="Kono T."/>
            <person name="Mallez S."/>
            <person name="Zhang Y."/>
            <person name="Obille A."/>
            <person name="Becker A."/>
            <person name="Abrahante J.E."/>
            <person name="Garbe J."/>
            <person name="Badalamenti J.P."/>
            <person name="Herman A."/>
            <person name="Mangelson H."/>
            <person name="Liachko I."/>
            <person name="Sullivan S."/>
            <person name="Sone E.D."/>
            <person name="Koren S."/>
            <person name="Silverstein K.A.T."/>
            <person name="Beckman K.B."/>
            <person name="Gohl D.M."/>
        </authorList>
    </citation>
    <scope>NUCLEOTIDE SEQUENCE</scope>
    <source>
        <strain evidence="1">Duluth1</strain>
        <tissue evidence="1">Whole animal</tissue>
    </source>
</reference>
<dbReference type="EMBL" id="JAIWYP010000001">
    <property type="protein sequence ID" value="KAH3893491.1"/>
    <property type="molecule type" value="Genomic_DNA"/>
</dbReference>
<protein>
    <submittedName>
        <fullName evidence="1">Uncharacterized protein</fullName>
    </submittedName>
</protein>
<keyword evidence="2" id="KW-1185">Reference proteome</keyword>
<proteinExistence type="predicted"/>
<sequence length="59" mass="6836">MLSINTDELKGKRIETQKVIERLIKILEENDELQFESTIVAIENQLEIIRDLNANIIAL</sequence>
<reference evidence="1" key="2">
    <citation type="submission" date="2020-11" db="EMBL/GenBank/DDBJ databases">
        <authorList>
            <person name="McCartney M.A."/>
            <person name="Auch B."/>
            <person name="Kono T."/>
            <person name="Mallez S."/>
            <person name="Becker A."/>
            <person name="Gohl D.M."/>
            <person name="Silverstein K.A.T."/>
            <person name="Koren S."/>
            <person name="Bechman K.B."/>
            <person name="Herman A."/>
            <person name="Abrahante J.E."/>
            <person name="Garbe J."/>
        </authorList>
    </citation>
    <scope>NUCLEOTIDE SEQUENCE</scope>
    <source>
        <strain evidence="1">Duluth1</strain>
        <tissue evidence="1">Whole animal</tissue>
    </source>
</reference>
<evidence type="ECO:0000313" key="1">
    <source>
        <dbReference type="EMBL" id="KAH3893491.1"/>
    </source>
</evidence>
<evidence type="ECO:0000313" key="2">
    <source>
        <dbReference type="Proteomes" id="UP000828390"/>
    </source>
</evidence>